<dbReference type="EC" id="1.8.1.9" evidence="4"/>
<evidence type="ECO:0000256" key="11">
    <source>
        <dbReference type="ARBA" id="ARBA00023157"/>
    </source>
</evidence>
<dbReference type="SUPFAM" id="SSF52833">
    <property type="entry name" value="Thioredoxin-like"/>
    <property type="match status" value="2"/>
</dbReference>
<keyword evidence="5" id="KW-0813">Transport</keyword>
<dbReference type="InterPro" id="IPR011899">
    <property type="entry name" value="Glutaredoxin_euk/vir"/>
</dbReference>
<dbReference type="Gene3D" id="3.40.30.10">
    <property type="entry name" value="Glutaredoxin"/>
    <property type="match status" value="2"/>
</dbReference>
<keyword evidence="12 14" id="KW-0676">Redox-active center</keyword>
<dbReference type="GO" id="GO:0004791">
    <property type="term" value="F:thioredoxin-disulfide reductase (NADPH) activity"/>
    <property type="evidence" value="ECO:0007669"/>
    <property type="project" value="UniProtKB-EC"/>
</dbReference>
<dbReference type="EMBL" id="BDGG01000014">
    <property type="protein sequence ID" value="GAV07013.1"/>
    <property type="molecule type" value="Genomic_DNA"/>
</dbReference>
<feature type="compositionally biased region" description="Polar residues" evidence="15">
    <location>
        <begin position="232"/>
        <end position="243"/>
    </location>
</feature>
<evidence type="ECO:0000259" key="18">
    <source>
        <dbReference type="Pfam" id="PF07992"/>
    </source>
</evidence>
<dbReference type="FunFam" id="3.50.50.60:FF:000190">
    <property type="entry name" value="Thioredoxin reductase"/>
    <property type="match status" value="1"/>
</dbReference>
<evidence type="ECO:0000256" key="12">
    <source>
        <dbReference type="ARBA" id="ARBA00023284"/>
    </source>
</evidence>
<dbReference type="OrthoDB" id="5956163at2759"/>
<keyword evidence="6 14" id="KW-0285">Flavoprotein</keyword>
<keyword evidence="10 14" id="KW-0560">Oxidoreductase</keyword>
<feature type="region of interest" description="Disordered" evidence="15">
    <location>
        <begin position="409"/>
        <end position="462"/>
    </location>
</feature>
<evidence type="ECO:0000256" key="4">
    <source>
        <dbReference type="ARBA" id="ARBA00012610"/>
    </source>
</evidence>
<gene>
    <name evidence="19" type="primary">RvY_16909</name>
    <name evidence="19" type="synonym">RvY_16909.1</name>
    <name evidence="19" type="ORF">RvY_16909-1</name>
</gene>
<dbReference type="Proteomes" id="UP000186922">
    <property type="component" value="Unassembled WGS sequence"/>
</dbReference>
<name>A0A1D1W2P8_RAMVA</name>
<evidence type="ECO:0000256" key="8">
    <source>
        <dbReference type="ARBA" id="ARBA00022857"/>
    </source>
</evidence>
<dbReference type="Gene3D" id="3.50.50.60">
    <property type="entry name" value="FAD/NAD(P)-binding domain"/>
    <property type="match status" value="2"/>
</dbReference>
<organism evidence="19 20">
    <name type="scientific">Ramazzottius varieornatus</name>
    <name type="common">Water bear</name>
    <name type="synonym">Tardigrade</name>
    <dbReference type="NCBI Taxonomy" id="947166"/>
    <lineage>
        <taxon>Eukaryota</taxon>
        <taxon>Metazoa</taxon>
        <taxon>Ecdysozoa</taxon>
        <taxon>Tardigrada</taxon>
        <taxon>Eutardigrada</taxon>
        <taxon>Parachela</taxon>
        <taxon>Hypsibioidea</taxon>
        <taxon>Ramazzottiidae</taxon>
        <taxon>Ramazzottius</taxon>
    </lineage>
</organism>
<sequence length="959" mass="104830">MNCRPRQWLNTWQTLASSHRLISLSTRRNLPFSLQVRPAIPKHLPVTSVCVSSLSSSGNYRREELQHHKGSQTVASALRHDAVKCLVNYHSINVTGFRCGITDSFSERRSGNRDFSSQRAFSTMPPIAEADPLRNQVTKWINEPSHPVVIFSKTTCPYCMKVKDVFRDLQVPVSVHELDVLENGPAIQDILLQLTGQKTVPNIFFHGQHVGGCDDTLRLLKSGQLKQMLDVQNNGQNSNTGRAQNSNSSQSHQNSHVSNTGRGPNADSTTTSNDTVHTPGNAPGSAFADHPPATGTYSSASVPQEGTQSTDNLRRQVEKWIKDDSVPVIVFSKTTCPFCTKVKALFEEQKILANVIELNTVPNGSQIQDALLAITGQKTVPSVFVKGQHIGGCDATMKLHSEGQLMPLIQGGSARPASKRQSSPSGKDEPRQPRGSELPWTPNASAPSEQQSKVPPMDGSKQANQIKFVPTDKYDYDLVVIGGGSGGLATSKEAAKLGAKVAVFDYVQPTPIGTKWGLGGTCVNVGCIPKKLMHQAALLRGYYDDAKKFGWQMSEENPQHDWNKMVEAIQDYIHGLNWKYKVALRDMNVTYLNSYAKFTDDHTLVATNAKGKESTVTAERFIIATGGRPRYPDIPGGKQFCITSDDIFSLAYPPGKTLVVGASYVALECGGFLKKLGFDVTVMVRSILLRGFDQDMAERIGAYMEKENGVKFIRGATPTKVEQIEEGLPGRLKVTWEMNGQESWDEYNTVLFAVGRNACTTNIGLEKIGVKINPKSGKLVTENEQTSVEHVYAIGDVLDGKPELTPVAIAAGILLARRLYGGSNDTYDYNMIPTTVFTPIEYGAIGYAEEMAMEKFGKENIETYHTLYRPLEWAVPGHAEDQCYGKLVCNKLDDDRVVGFHVLGPNAGEITQGYAVAMRMGAKKRDFDATTGIHPTASEIFTTLTTTKSSGAALGQAGC</sequence>
<evidence type="ECO:0000256" key="7">
    <source>
        <dbReference type="ARBA" id="ARBA00022827"/>
    </source>
</evidence>
<evidence type="ECO:0000313" key="20">
    <source>
        <dbReference type="Proteomes" id="UP000186922"/>
    </source>
</evidence>
<dbReference type="PROSITE" id="PS00195">
    <property type="entry name" value="GLUTAREDOXIN_1"/>
    <property type="match status" value="2"/>
</dbReference>
<dbReference type="PANTHER" id="PTHR42737:SF6">
    <property type="entry name" value="THIOREDOXIN-DISULFIDE REDUCTASE"/>
    <property type="match status" value="1"/>
</dbReference>
<dbReference type="InterPro" id="IPR036249">
    <property type="entry name" value="Thioredoxin-like_sf"/>
</dbReference>
<feature type="compositionally biased region" description="Polar residues" evidence="15">
    <location>
        <begin position="442"/>
        <end position="453"/>
    </location>
</feature>
<protein>
    <recommendedName>
        <fullName evidence="4">thioredoxin-disulfide reductase (NADPH)</fullName>
        <ecNumber evidence="4">1.8.1.9</ecNumber>
    </recommendedName>
</protein>
<dbReference type="SUPFAM" id="SSF51905">
    <property type="entry name" value="FAD/NAD(P)-binding domain"/>
    <property type="match status" value="1"/>
</dbReference>
<evidence type="ECO:0000256" key="6">
    <source>
        <dbReference type="ARBA" id="ARBA00022630"/>
    </source>
</evidence>
<dbReference type="PROSITE" id="PS51354">
    <property type="entry name" value="GLUTAREDOXIN_2"/>
    <property type="match status" value="2"/>
</dbReference>
<feature type="compositionally biased region" description="Polar residues" evidence="15">
    <location>
        <begin position="295"/>
        <end position="311"/>
    </location>
</feature>
<evidence type="ECO:0000256" key="15">
    <source>
        <dbReference type="SAM" id="MobiDB-lite"/>
    </source>
</evidence>
<keyword evidence="8" id="KW-0521">NADP</keyword>
<keyword evidence="9" id="KW-0249">Electron transport</keyword>
<dbReference type="InterPro" id="IPR011767">
    <property type="entry name" value="GLR_AS"/>
</dbReference>
<feature type="domain" description="Glutaredoxin" evidence="16">
    <location>
        <begin position="328"/>
        <end position="390"/>
    </location>
</feature>
<dbReference type="STRING" id="947166.A0A1D1W2P8"/>
<dbReference type="Pfam" id="PF00462">
    <property type="entry name" value="Glutaredoxin"/>
    <property type="match status" value="2"/>
</dbReference>
<dbReference type="InterPro" id="IPR006338">
    <property type="entry name" value="Thioredoxin/glutathione_Rdtase"/>
</dbReference>
<feature type="compositionally biased region" description="Low complexity" evidence="15">
    <location>
        <begin position="244"/>
        <end position="259"/>
    </location>
</feature>
<evidence type="ECO:0000256" key="5">
    <source>
        <dbReference type="ARBA" id="ARBA00022448"/>
    </source>
</evidence>
<keyword evidence="11" id="KW-1015">Disulfide bond</keyword>
<dbReference type="GO" id="GO:0004362">
    <property type="term" value="F:glutathione-disulfide reductase (NADPH) activity"/>
    <property type="evidence" value="ECO:0007669"/>
    <property type="project" value="TreeGrafter"/>
</dbReference>
<keyword evidence="7 14" id="KW-0274">FAD</keyword>
<dbReference type="NCBIfam" id="TIGR02180">
    <property type="entry name" value="GRX_euk"/>
    <property type="match status" value="2"/>
</dbReference>
<evidence type="ECO:0000256" key="10">
    <source>
        <dbReference type="ARBA" id="ARBA00023002"/>
    </source>
</evidence>
<dbReference type="FunFam" id="3.30.390.30:FF:000004">
    <property type="entry name" value="Thioredoxin reductase 1, cytoplasmic"/>
    <property type="match status" value="1"/>
</dbReference>
<reference evidence="19 20" key="1">
    <citation type="journal article" date="2016" name="Nat. Commun.">
        <title>Extremotolerant tardigrade genome and improved radiotolerance of human cultured cells by tardigrade-unique protein.</title>
        <authorList>
            <person name="Hashimoto T."/>
            <person name="Horikawa D.D."/>
            <person name="Saito Y."/>
            <person name="Kuwahara H."/>
            <person name="Kozuka-Hata H."/>
            <person name="Shin-I T."/>
            <person name="Minakuchi Y."/>
            <person name="Ohishi K."/>
            <person name="Motoyama A."/>
            <person name="Aizu T."/>
            <person name="Enomoto A."/>
            <person name="Kondo K."/>
            <person name="Tanaka S."/>
            <person name="Hara Y."/>
            <person name="Koshikawa S."/>
            <person name="Sagara H."/>
            <person name="Miura T."/>
            <person name="Yokobori S."/>
            <person name="Miyagawa K."/>
            <person name="Suzuki Y."/>
            <person name="Kubo T."/>
            <person name="Oyama M."/>
            <person name="Kohara Y."/>
            <person name="Fujiyama A."/>
            <person name="Arakawa K."/>
            <person name="Katayama T."/>
            <person name="Toyoda A."/>
            <person name="Kunieda T."/>
        </authorList>
    </citation>
    <scope>NUCLEOTIDE SEQUENCE [LARGE SCALE GENOMIC DNA]</scope>
    <source>
        <strain evidence="19 20">YOKOZUNA-1</strain>
    </source>
</reference>
<comment type="caution">
    <text evidence="19">The sequence shown here is derived from an EMBL/GenBank/DDBJ whole genome shotgun (WGS) entry which is preliminary data.</text>
</comment>
<evidence type="ECO:0000259" key="16">
    <source>
        <dbReference type="Pfam" id="PF00462"/>
    </source>
</evidence>
<proteinExistence type="inferred from homology"/>
<evidence type="ECO:0000259" key="17">
    <source>
        <dbReference type="Pfam" id="PF02852"/>
    </source>
</evidence>
<evidence type="ECO:0000256" key="9">
    <source>
        <dbReference type="ARBA" id="ARBA00022982"/>
    </source>
</evidence>
<dbReference type="Pfam" id="PF07992">
    <property type="entry name" value="Pyr_redox_2"/>
    <property type="match status" value="1"/>
</dbReference>
<evidence type="ECO:0000313" key="19">
    <source>
        <dbReference type="EMBL" id="GAV07013.1"/>
    </source>
</evidence>
<evidence type="ECO:0000256" key="3">
    <source>
        <dbReference type="ARBA" id="ARBA00007532"/>
    </source>
</evidence>
<accession>A0A1D1W2P8</accession>
<dbReference type="PRINTS" id="PR00368">
    <property type="entry name" value="FADPNR"/>
</dbReference>
<comment type="catalytic activity">
    <reaction evidence="13">
        <text>[thioredoxin]-dithiol + NADP(+) = [thioredoxin]-disulfide + NADPH + H(+)</text>
        <dbReference type="Rhea" id="RHEA:20345"/>
        <dbReference type="Rhea" id="RHEA-COMP:10698"/>
        <dbReference type="Rhea" id="RHEA-COMP:10700"/>
        <dbReference type="ChEBI" id="CHEBI:15378"/>
        <dbReference type="ChEBI" id="CHEBI:29950"/>
        <dbReference type="ChEBI" id="CHEBI:50058"/>
        <dbReference type="ChEBI" id="CHEBI:57783"/>
        <dbReference type="ChEBI" id="CHEBI:58349"/>
        <dbReference type="EC" id="1.8.1.9"/>
    </reaction>
</comment>
<comment type="similarity">
    <text evidence="3 14">Belongs to the class-I pyridine nucleotide-disulfide oxidoreductase family.</text>
</comment>
<dbReference type="GO" id="GO:0034599">
    <property type="term" value="P:cellular response to oxidative stress"/>
    <property type="evidence" value="ECO:0007669"/>
    <property type="project" value="TreeGrafter"/>
</dbReference>
<evidence type="ECO:0000256" key="1">
    <source>
        <dbReference type="ARBA" id="ARBA00001974"/>
    </source>
</evidence>
<dbReference type="PANTHER" id="PTHR42737">
    <property type="entry name" value="GLUTATHIONE REDUCTASE"/>
    <property type="match status" value="1"/>
</dbReference>
<dbReference type="PRINTS" id="PR00411">
    <property type="entry name" value="PNDRDTASEI"/>
</dbReference>
<evidence type="ECO:0000256" key="13">
    <source>
        <dbReference type="ARBA" id="ARBA00048132"/>
    </source>
</evidence>
<keyword evidence="20" id="KW-1185">Reference proteome</keyword>
<dbReference type="GO" id="GO:0005739">
    <property type="term" value="C:mitochondrion"/>
    <property type="evidence" value="ECO:0007669"/>
    <property type="project" value="TreeGrafter"/>
</dbReference>
<dbReference type="Pfam" id="PF02852">
    <property type="entry name" value="Pyr_redox_dim"/>
    <property type="match status" value="1"/>
</dbReference>
<dbReference type="NCBIfam" id="TIGR01438">
    <property type="entry name" value="TGR"/>
    <property type="match status" value="1"/>
</dbReference>
<dbReference type="GO" id="GO:0005829">
    <property type="term" value="C:cytosol"/>
    <property type="evidence" value="ECO:0007669"/>
    <property type="project" value="TreeGrafter"/>
</dbReference>
<comment type="cofactor">
    <cofactor evidence="1">
        <name>FAD</name>
        <dbReference type="ChEBI" id="CHEBI:57692"/>
    </cofactor>
</comment>
<dbReference type="InterPro" id="IPR036188">
    <property type="entry name" value="FAD/NAD-bd_sf"/>
</dbReference>
<feature type="domain" description="FAD/NAD(P)-binding" evidence="18">
    <location>
        <begin position="476"/>
        <end position="812"/>
    </location>
</feature>
<feature type="domain" description="Pyridine nucleotide-disulphide oxidoreductase dimerisation" evidence="17">
    <location>
        <begin position="832"/>
        <end position="943"/>
    </location>
</feature>
<dbReference type="Gene3D" id="3.30.390.30">
    <property type="match status" value="1"/>
</dbReference>
<dbReference type="InterPro" id="IPR016156">
    <property type="entry name" value="FAD/NAD-linked_Rdtase_dimer_sf"/>
</dbReference>
<feature type="region of interest" description="Disordered" evidence="15">
    <location>
        <begin position="232"/>
        <end position="312"/>
    </location>
</feature>
<dbReference type="CDD" id="cd03419">
    <property type="entry name" value="GRX_GRXh_1_2_like"/>
    <property type="match status" value="2"/>
</dbReference>
<dbReference type="GO" id="GO:0050660">
    <property type="term" value="F:flavin adenine dinucleotide binding"/>
    <property type="evidence" value="ECO:0007669"/>
    <property type="project" value="InterPro"/>
</dbReference>
<dbReference type="InterPro" id="IPR004099">
    <property type="entry name" value="Pyr_nucl-diS_OxRdtase_dimer"/>
</dbReference>
<feature type="domain" description="Glutaredoxin" evidence="16">
    <location>
        <begin position="148"/>
        <end position="210"/>
    </location>
</feature>
<dbReference type="InterPro" id="IPR012999">
    <property type="entry name" value="Pyr_OxRdtase_I_AS"/>
</dbReference>
<dbReference type="FunFam" id="3.40.30.10:FF:000093">
    <property type="entry name" value="Glutaredoxin 2"/>
    <property type="match status" value="1"/>
</dbReference>
<dbReference type="InterPro" id="IPR023753">
    <property type="entry name" value="FAD/NAD-binding_dom"/>
</dbReference>
<comment type="function">
    <text evidence="2">Has a glutathione-disulfide oxidoreductase activity in the presence of NADPH and glutathione reductase. Reduces low molecular weight disulfides and proteins.</text>
</comment>
<dbReference type="InterPro" id="IPR046952">
    <property type="entry name" value="GSHR/TRXR-like"/>
</dbReference>
<dbReference type="GO" id="GO:0006749">
    <property type="term" value="P:glutathione metabolic process"/>
    <property type="evidence" value="ECO:0007669"/>
    <property type="project" value="TreeGrafter"/>
</dbReference>
<evidence type="ECO:0000256" key="2">
    <source>
        <dbReference type="ARBA" id="ARBA00002549"/>
    </source>
</evidence>
<dbReference type="AlphaFoldDB" id="A0A1D1W2P8"/>
<evidence type="ECO:0000256" key="14">
    <source>
        <dbReference type="RuleBase" id="RU003691"/>
    </source>
</evidence>
<dbReference type="SUPFAM" id="SSF55424">
    <property type="entry name" value="FAD/NAD-linked reductases, dimerisation (C-terminal) domain"/>
    <property type="match status" value="1"/>
</dbReference>
<dbReference type="PROSITE" id="PS00076">
    <property type="entry name" value="PYRIDINE_REDOX_1"/>
    <property type="match status" value="1"/>
</dbReference>
<feature type="compositionally biased region" description="Polar residues" evidence="15">
    <location>
        <begin position="260"/>
        <end position="278"/>
    </location>
</feature>
<dbReference type="InterPro" id="IPR002109">
    <property type="entry name" value="Glutaredoxin"/>
</dbReference>
<dbReference type="GO" id="GO:0045454">
    <property type="term" value="P:cell redox homeostasis"/>
    <property type="evidence" value="ECO:0007669"/>
    <property type="project" value="InterPro"/>
</dbReference>